<dbReference type="Gene3D" id="3.30.360.10">
    <property type="entry name" value="Dihydrodipicolinate Reductase, domain 2"/>
    <property type="match status" value="1"/>
</dbReference>
<keyword evidence="2 4" id="KW-0560">Oxidoreductase</keyword>
<accession>A0ABZ2BTH4</accession>
<dbReference type="InterPro" id="IPR006424">
    <property type="entry name" value="Glyceraldehyde-3-P_DH_1"/>
</dbReference>
<dbReference type="Proteomes" id="UP001318682">
    <property type="component" value="Chromosome"/>
</dbReference>
<dbReference type="SUPFAM" id="SSF51735">
    <property type="entry name" value="NAD(P)-binding Rossmann-fold domains"/>
    <property type="match status" value="1"/>
</dbReference>
<keyword evidence="7" id="KW-1185">Reference proteome</keyword>
<gene>
    <name evidence="6" type="primary">gap1</name>
    <name evidence="6" type="ORF">ROLI_024190</name>
</gene>
<dbReference type="Gene3D" id="3.40.50.720">
    <property type="entry name" value="NAD(P)-binding Rossmann-like Domain"/>
    <property type="match status" value="1"/>
</dbReference>
<dbReference type="RefSeq" id="WP_187429664.1">
    <property type="nucleotide sequence ID" value="NZ_CP143423.1"/>
</dbReference>
<dbReference type="CDD" id="cd05214">
    <property type="entry name" value="GAPDH_I_N"/>
    <property type="match status" value="1"/>
</dbReference>
<dbReference type="InterPro" id="IPR020831">
    <property type="entry name" value="GlycerAld/Erythrose_P_DH"/>
</dbReference>
<dbReference type="NCBIfam" id="TIGR01534">
    <property type="entry name" value="GAPDH-I"/>
    <property type="match status" value="1"/>
</dbReference>
<dbReference type="PANTHER" id="PTHR43148">
    <property type="entry name" value="GLYCERALDEHYDE-3-PHOSPHATE DEHYDROGENASE 2"/>
    <property type="match status" value="1"/>
</dbReference>
<evidence type="ECO:0000313" key="6">
    <source>
        <dbReference type="EMBL" id="WVX49327.1"/>
    </source>
</evidence>
<evidence type="ECO:0000259" key="5">
    <source>
        <dbReference type="SMART" id="SM00846"/>
    </source>
</evidence>
<feature type="domain" description="Glyceraldehyde 3-phosphate dehydrogenase NAD(P) binding" evidence="5">
    <location>
        <begin position="3"/>
        <end position="151"/>
    </location>
</feature>
<sequence length="333" mass="35688">MKIRLGINGFGRIGRTVLRALVESGRREFEVVAVNDLHPSDTLGHLFEYDSLHGRHRPGVQITENTIDVGLGPIRVTAQPDPALLPWQDVDIALECSGAFTTPEAALRHLQNGTRRVLLSAPAKGDIKTVVFGVNDEIITAEDLLISNASCTTNCLVPVAQVLHGTFGIERGMMTTVHCYTGNQPIQDAPHVDPNRGRAAGLSMIPTTTGAGESLGLVLPELAGRITAQAIRVPTPNVSCCDLSVELRRDVSVGTVNAAFDAAATGALSGILATTPDRLVSSDLKKDPNSAIIALDQTRVQSGSWVRVLAWYDNEWGFSNRLLDTAGRMGRFL</sequence>
<dbReference type="EMBL" id="CP143423">
    <property type="protein sequence ID" value="WVX49327.1"/>
    <property type="molecule type" value="Genomic_DNA"/>
</dbReference>
<dbReference type="Pfam" id="PF02800">
    <property type="entry name" value="Gp_dh_C"/>
    <property type="match status" value="1"/>
</dbReference>
<dbReference type="InterPro" id="IPR020828">
    <property type="entry name" value="GlycerAld_3-P_DH_NAD(P)-bd"/>
</dbReference>
<dbReference type="PROSITE" id="PS00071">
    <property type="entry name" value="GAPDH"/>
    <property type="match status" value="1"/>
</dbReference>
<dbReference type="InterPro" id="IPR036291">
    <property type="entry name" value="NAD(P)-bd_dom_sf"/>
</dbReference>
<protein>
    <recommendedName>
        <fullName evidence="4">Glyceraldehyde-3-phosphate dehydrogenase</fullName>
        <ecNumber evidence="4">1.2.1.-</ecNumber>
    </recommendedName>
</protein>
<dbReference type="InterPro" id="IPR020830">
    <property type="entry name" value="GlycerAld_3-P_DH_AS"/>
</dbReference>
<evidence type="ECO:0000313" key="7">
    <source>
        <dbReference type="Proteomes" id="UP001318682"/>
    </source>
</evidence>
<evidence type="ECO:0000256" key="1">
    <source>
        <dbReference type="ARBA" id="ARBA00007406"/>
    </source>
</evidence>
<comment type="similarity">
    <text evidence="1 3">Belongs to the glyceraldehyde-3-phosphate dehydrogenase family.</text>
</comment>
<reference evidence="7" key="2">
    <citation type="submission" date="2024-01" db="EMBL/GenBank/DDBJ databases">
        <title>Roseobacter fucihabitans sp. nov., isolated from the brown alga Fucus spiralis.</title>
        <authorList>
            <person name="Hahnke S."/>
            <person name="Berger M."/>
            <person name="Schlingloff A."/>
            <person name="Athale I."/>
            <person name="Neumann-Schaal M."/>
            <person name="Adenaya A."/>
            <person name="Poehlein A."/>
            <person name="Daniel R."/>
            <person name="Pertersen J."/>
            <person name="Brinkhoff T."/>
        </authorList>
    </citation>
    <scope>NUCLEOTIDE SEQUENCE [LARGE SCALE GENOMIC DNA]</scope>
    <source>
        <strain evidence="7">B14</strain>
    </source>
</reference>
<evidence type="ECO:0000256" key="4">
    <source>
        <dbReference type="RuleBase" id="RU361160"/>
    </source>
</evidence>
<dbReference type="SMART" id="SM00846">
    <property type="entry name" value="Gp_dh_N"/>
    <property type="match status" value="1"/>
</dbReference>
<dbReference type="PIRSF" id="PIRSF000149">
    <property type="entry name" value="GAP_DH"/>
    <property type="match status" value="1"/>
</dbReference>
<organism evidence="6 7">
    <name type="scientific">Roseobacter fucihabitans</name>
    <dbReference type="NCBI Taxonomy" id="1537242"/>
    <lineage>
        <taxon>Bacteria</taxon>
        <taxon>Pseudomonadati</taxon>
        <taxon>Pseudomonadota</taxon>
        <taxon>Alphaproteobacteria</taxon>
        <taxon>Rhodobacterales</taxon>
        <taxon>Roseobacteraceae</taxon>
        <taxon>Roseobacter</taxon>
    </lineage>
</organism>
<dbReference type="GO" id="GO:0004365">
    <property type="term" value="F:glyceraldehyde-3-phosphate dehydrogenase (NAD+) (phosphorylating) activity"/>
    <property type="evidence" value="ECO:0007669"/>
    <property type="project" value="UniProtKB-EC"/>
</dbReference>
<dbReference type="EC" id="1.2.1.-" evidence="4"/>
<proteinExistence type="inferred from homology"/>
<evidence type="ECO:0000256" key="3">
    <source>
        <dbReference type="RuleBase" id="RU000397"/>
    </source>
</evidence>
<evidence type="ECO:0000256" key="2">
    <source>
        <dbReference type="ARBA" id="ARBA00023002"/>
    </source>
</evidence>
<dbReference type="InterPro" id="IPR020829">
    <property type="entry name" value="GlycerAld_3-P_DH_cat"/>
</dbReference>
<dbReference type="CDD" id="cd18126">
    <property type="entry name" value="GAPDH_I_C"/>
    <property type="match status" value="1"/>
</dbReference>
<reference evidence="6 7" key="1">
    <citation type="submission" date="2015-07" db="EMBL/GenBank/DDBJ databases">
        <authorList>
            <person name="Voget S."/>
            <person name="Dogs M."/>
            <person name="Brinkhoff T.H."/>
            <person name="Daniel R."/>
        </authorList>
    </citation>
    <scope>NUCLEOTIDE SEQUENCE [LARGE SCALE GENOMIC DNA]</scope>
    <source>
        <strain evidence="6 7">B14</strain>
    </source>
</reference>
<dbReference type="SUPFAM" id="SSF55347">
    <property type="entry name" value="Glyceraldehyde-3-phosphate dehydrogenase-like, C-terminal domain"/>
    <property type="match status" value="1"/>
</dbReference>
<dbReference type="Pfam" id="PF00044">
    <property type="entry name" value="Gp_dh_N"/>
    <property type="match status" value="1"/>
</dbReference>
<dbReference type="PRINTS" id="PR00078">
    <property type="entry name" value="G3PDHDRGNASE"/>
</dbReference>
<name>A0ABZ2BTH4_9RHOB</name>